<keyword evidence="2 7" id="KW-0732">Signal</keyword>
<sequence length="328" mass="33834">MCLCVLDTWVKCLFRPACAHVTYAQTGTCGTPAVVGRIVGGVAAAAGQWPWQASLAVSGQHVCGGSLVAPSWVLTAAHCFPNEHSLEEYEVLLGAYQLSNPSSEVQARAVAEVLKNPAYEEGGSSGDLALVRLQEPGVYSRSVQPICLPAANLSFPSGTLCTVTGWGNVLSTTSLPAPKTLQQVVVPLIGPRACRCMYARVPSADPPTISDDMVCAGYAQGQKDACQGDSGGPLACRAGAAWLLEGVVSWGEACGAPDRPGVYVRPAAHAAWLRAHLPDVELVPGEKAGGIGMDEGGSECPRPGPYDGVEALPGWAQPLPPGPPDGAT</sequence>
<accession>A0A3Q0FUB0</accession>
<feature type="chain" id="PRO_5018269184" evidence="7">
    <location>
        <begin position="20"/>
        <end position="328"/>
    </location>
</feature>
<dbReference type="InterPro" id="IPR001254">
    <property type="entry name" value="Trypsin_dom"/>
</dbReference>
<feature type="signal peptide" evidence="7">
    <location>
        <begin position="1"/>
        <end position="19"/>
    </location>
</feature>
<evidence type="ECO:0000256" key="3">
    <source>
        <dbReference type="ARBA" id="ARBA00022801"/>
    </source>
</evidence>
<dbReference type="SUPFAM" id="SSF50494">
    <property type="entry name" value="Trypsin-like serine proteases"/>
    <property type="match status" value="1"/>
</dbReference>
<dbReference type="GO" id="GO:0006508">
    <property type="term" value="P:proteolysis"/>
    <property type="evidence" value="ECO:0007669"/>
    <property type="project" value="UniProtKB-KW"/>
</dbReference>
<evidence type="ECO:0000259" key="8">
    <source>
        <dbReference type="PROSITE" id="PS50240"/>
    </source>
</evidence>
<feature type="region of interest" description="Disordered" evidence="6">
    <location>
        <begin position="294"/>
        <end position="328"/>
    </location>
</feature>
<dbReference type="Proteomes" id="UP000189705">
    <property type="component" value="Unplaced"/>
</dbReference>
<evidence type="ECO:0000256" key="4">
    <source>
        <dbReference type="ARBA" id="ARBA00023157"/>
    </source>
</evidence>
<keyword evidence="3 5" id="KW-0378">Hydrolase</keyword>
<dbReference type="PROSITE" id="PS00135">
    <property type="entry name" value="TRYPSIN_SER"/>
    <property type="match status" value="1"/>
</dbReference>
<gene>
    <name evidence="10" type="primary">LOC102385254</name>
</gene>
<feature type="compositionally biased region" description="Pro residues" evidence="6">
    <location>
        <begin position="318"/>
        <end position="328"/>
    </location>
</feature>
<evidence type="ECO:0000256" key="5">
    <source>
        <dbReference type="RuleBase" id="RU363034"/>
    </source>
</evidence>
<keyword evidence="1 5" id="KW-0645">Protease</keyword>
<keyword evidence="4" id="KW-1015">Disulfide bond</keyword>
<dbReference type="Pfam" id="PF00089">
    <property type="entry name" value="Trypsin"/>
    <property type="match status" value="1"/>
</dbReference>
<dbReference type="STRING" id="38654.A0A3Q0FUB0"/>
<feature type="domain" description="Peptidase S1" evidence="8">
    <location>
        <begin position="38"/>
        <end position="278"/>
    </location>
</feature>
<dbReference type="GeneID" id="102385254"/>
<proteinExistence type="predicted"/>
<name>A0A3Q0FUB0_ALLSI</name>
<dbReference type="PANTHER" id="PTHR24253:SF169">
    <property type="entry name" value="PROSTASIN"/>
    <property type="match status" value="1"/>
</dbReference>
<dbReference type="PRINTS" id="PR00722">
    <property type="entry name" value="CHYMOTRYPSIN"/>
</dbReference>
<dbReference type="Gene3D" id="2.40.10.10">
    <property type="entry name" value="Trypsin-like serine proteases"/>
    <property type="match status" value="2"/>
</dbReference>
<reference evidence="10" key="1">
    <citation type="submission" date="2025-08" db="UniProtKB">
        <authorList>
            <consortium name="RefSeq"/>
        </authorList>
    </citation>
    <scope>IDENTIFICATION</scope>
</reference>
<evidence type="ECO:0000256" key="6">
    <source>
        <dbReference type="SAM" id="MobiDB-lite"/>
    </source>
</evidence>
<evidence type="ECO:0000256" key="1">
    <source>
        <dbReference type="ARBA" id="ARBA00022670"/>
    </source>
</evidence>
<evidence type="ECO:0000256" key="7">
    <source>
        <dbReference type="SAM" id="SignalP"/>
    </source>
</evidence>
<dbReference type="SMART" id="SM00020">
    <property type="entry name" value="Tryp_SPc"/>
    <property type="match status" value="1"/>
</dbReference>
<dbReference type="InterPro" id="IPR018114">
    <property type="entry name" value="TRYPSIN_HIS"/>
</dbReference>
<dbReference type="FunFam" id="2.40.10.10:FF:000024">
    <property type="entry name" value="Serine protease 53"/>
    <property type="match status" value="1"/>
</dbReference>
<dbReference type="KEGG" id="asn:102385254"/>
<evidence type="ECO:0000256" key="2">
    <source>
        <dbReference type="ARBA" id="ARBA00022729"/>
    </source>
</evidence>
<dbReference type="InterPro" id="IPR043504">
    <property type="entry name" value="Peptidase_S1_PA_chymotrypsin"/>
</dbReference>
<protein>
    <submittedName>
        <fullName evidence="10">Prostasin-like</fullName>
    </submittedName>
</protein>
<evidence type="ECO:0000313" key="10">
    <source>
        <dbReference type="RefSeq" id="XP_025050929.1"/>
    </source>
</evidence>
<organism evidence="9 10">
    <name type="scientific">Alligator sinensis</name>
    <name type="common">Chinese alligator</name>
    <dbReference type="NCBI Taxonomy" id="38654"/>
    <lineage>
        <taxon>Eukaryota</taxon>
        <taxon>Metazoa</taxon>
        <taxon>Chordata</taxon>
        <taxon>Craniata</taxon>
        <taxon>Vertebrata</taxon>
        <taxon>Euteleostomi</taxon>
        <taxon>Archelosauria</taxon>
        <taxon>Archosauria</taxon>
        <taxon>Crocodylia</taxon>
        <taxon>Alligatoridae</taxon>
        <taxon>Alligatorinae</taxon>
        <taxon>Alligator</taxon>
    </lineage>
</organism>
<dbReference type="InterPro" id="IPR033116">
    <property type="entry name" value="TRYPSIN_SER"/>
</dbReference>
<dbReference type="PANTHER" id="PTHR24253">
    <property type="entry name" value="TRANSMEMBRANE PROTEASE SERINE"/>
    <property type="match status" value="1"/>
</dbReference>
<dbReference type="PROSITE" id="PS50240">
    <property type="entry name" value="TRYPSIN_DOM"/>
    <property type="match status" value="1"/>
</dbReference>
<evidence type="ECO:0000313" key="9">
    <source>
        <dbReference type="Proteomes" id="UP000189705"/>
    </source>
</evidence>
<dbReference type="GO" id="GO:0004252">
    <property type="term" value="F:serine-type endopeptidase activity"/>
    <property type="evidence" value="ECO:0007669"/>
    <property type="project" value="InterPro"/>
</dbReference>
<dbReference type="CDD" id="cd00190">
    <property type="entry name" value="Tryp_SPc"/>
    <property type="match status" value="1"/>
</dbReference>
<dbReference type="InParanoid" id="A0A3Q0FUB0"/>
<dbReference type="RefSeq" id="XP_025050929.1">
    <property type="nucleotide sequence ID" value="XM_025195144.1"/>
</dbReference>
<feature type="non-terminal residue" evidence="10">
    <location>
        <position position="328"/>
    </location>
</feature>
<keyword evidence="9" id="KW-1185">Reference proteome</keyword>
<dbReference type="InterPro" id="IPR009003">
    <property type="entry name" value="Peptidase_S1_PA"/>
</dbReference>
<dbReference type="AlphaFoldDB" id="A0A3Q0FUB0"/>
<dbReference type="PROSITE" id="PS00134">
    <property type="entry name" value="TRYPSIN_HIS"/>
    <property type="match status" value="1"/>
</dbReference>
<dbReference type="InterPro" id="IPR001314">
    <property type="entry name" value="Peptidase_S1A"/>
</dbReference>
<keyword evidence="5" id="KW-0720">Serine protease</keyword>